<gene>
    <name evidence="6" type="primary">PCS1</name>
    <name evidence="6" type="ORF">AURANDRAFT_53895</name>
</gene>
<evidence type="ECO:0000256" key="3">
    <source>
        <dbReference type="ARBA" id="ARBA00022679"/>
    </source>
</evidence>
<accession>F0YBE9</accession>
<evidence type="ECO:0000256" key="2">
    <source>
        <dbReference type="ARBA" id="ARBA00022539"/>
    </source>
</evidence>
<reference evidence="6 7" key="1">
    <citation type="journal article" date="2011" name="Proc. Natl. Acad. Sci. U.S.A.">
        <title>Niche of harmful alga Aureococcus anophagefferens revealed through ecogenomics.</title>
        <authorList>
            <person name="Gobler C.J."/>
            <person name="Berry D.L."/>
            <person name="Dyhrman S.T."/>
            <person name="Wilhelm S.W."/>
            <person name="Salamov A."/>
            <person name="Lobanov A.V."/>
            <person name="Zhang Y."/>
            <person name="Collier J.L."/>
            <person name="Wurch L.L."/>
            <person name="Kustka A.B."/>
            <person name="Dill B.D."/>
            <person name="Shah M."/>
            <person name="VerBerkmoes N.C."/>
            <person name="Kuo A."/>
            <person name="Terry A."/>
            <person name="Pangilinan J."/>
            <person name="Lindquist E.A."/>
            <person name="Lucas S."/>
            <person name="Paulsen I.T."/>
            <person name="Hattenrath-Lehmann T.K."/>
            <person name="Talmage S.C."/>
            <person name="Walker E.A."/>
            <person name="Koch F."/>
            <person name="Burson A.M."/>
            <person name="Marcoval M.A."/>
            <person name="Tang Y.Z."/>
            <person name="Lecleir G.R."/>
            <person name="Coyne K.J."/>
            <person name="Berg G.M."/>
            <person name="Bertrand E.M."/>
            <person name="Saito M.A."/>
            <person name="Gladyshev V.N."/>
            <person name="Grigoriev I.V."/>
        </authorList>
    </citation>
    <scope>NUCLEOTIDE SEQUENCE [LARGE SCALE GENOMIC DNA]</scope>
    <source>
        <strain evidence="7">CCMP 1984</strain>
    </source>
</reference>
<dbReference type="GO" id="GO:0098849">
    <property type="term" value="P:cellular detoxification of cadmium ion"/>
    <property type="evidence" value="ECO:0007669"/>
    <property type="project" value="TreeGrafter"/>
</dbReference>
<evidence type="ECO:0000256" key="1">
    <source>
        <dbReference type="ARBA" id="ARBA00012468"/>
    </source>
</evidence>
<dbReference type="PANTHER" id="PTHR33447">
    <property type="entry name" value="GLUTATHIONE GAMMA-GLUTAMYLCYSTEINYLTRANSFERASE"/>
    <property type="match status" value="1"/>
</dbReference>
<dbReference type="RefSeq" id="XP_009037648.1">
    <property type="nucleotide sequence ID" value="XM_009039400.1"/>
</dbReference>
<evidence type="ECO:0000313" key="6">
    <source>
        <dbReference type="EMBL" id="EGB07651.1"/>
    </source>
</evidence>
<dbReference type="EMBL" id="GL833130">
    <property type="protein sequence ID" value="EGB07651.1"/>
    <property type="molecule type" value="Genomic_DNA"/>
</dbReference>
<evidence type="ECO:0000259" key="5">
    <source>
        <dbReference type="PROSITE" id="PS51443"/>
    </source>
</evidence>
<dbReference type="InterPro" id="IPR007719">
    <property type="entry name" value="PCS_N"/>
</dbReference>
<dbReference type="GO" id="GO:0046872">
    <property type="term" value="F:metal ion binding"/>
    <property type="evidence" value="ECO:0007669"/>
    <property type="project" value="UniProtKB-KW"/>
</dbReference>
<dbReference type="PANTHER" id="PTHR33447:SF2">
    <property type="entry name" value="GLUTATHIONE GAMMA-GLUTAMYLCYSTEINYLTRANSFERASE"/>
    <property type="match status" value="1"/>
</dbReference>
<dbReference type="KEGG" id="aaf:AURANDRAFT_53895"/>
<name>F0YBE9_AURAN</name>
<dbReference type="GO" id="GO:0016756">
    <property type="term" value="F:glutathione gamma-glutamylcysteinyltransferase activity"/>
    <property type="evidence" value="ECO:0007669"/>
    <property type="project" value="UniProtKB-EC"/>
</dbReference>
<dbReference type="SUPFAM" id="SSF54001">
    <property type="entry name" value="Cysteine proteinases"/>
    <property type="match status" value="1"/>
</dbReference>
<keyword evidence="4" id="KW-0479">Metal-binding</keyword>
<dbReference type="eggNOG" id="KOG0632">
    <property type="taxonomic scope" value="Eukaryota"/>
</dbReference>
<dbReference type="OrthoDB" id="448954at2759"/>
<keyword evidence="7" id="KW-1185">Reference proteome</keyword>
<dbReference type="GeneID" id="20222339"/>
<dbReference type="Proteomes" id="UP000002729">
    <property type="component" value="Unassembled WGS sequence"/>
</dbReference>
<dbReference type="OMA" id="YNEQTDR"/>
<dbReference type="InterPro" id="IPR038765">
    <property type="entry name" value="Papain-like_cys_pep_sf"/>
</dbReference>
<dbReference type="GO" id="GO:0046938">
    <property type="term" value="P:phytochelatin biosynthetic process"/>
    <property type="evidence" value="ECO:0007669"/>
    <property type="project" value="InterPro"/>
</dbReference>
<proteinExistence type="predicted"/>
<dbReference type="EC" id="2.3.2.15" evidence="1"/>
<dbReference type="Gene3D" id="3.90.70.30">
    <property type="entry name" value="Phytochelatin synthase, N-terminal domain"/>
    <property type="match status" value="1"/>
</dbReference>
<dbReference type="GO" id="GO:0010273">
    <property type="term" value="P:detoxification of copper ion"/>
    <property type="evidence" value="ECO:0007669"/>
    <property type="project" value="TreeGrafter"/>
</dbReference>
<dbReference type="Pfam" id="PF05023">
    <property type="entry name" value="Phytochelatin"/>
    <property type="match status" value="1"/>
</dbReference>
<keyword evidence="3" id="KW-0808">Transferase</keyword>
<dbReference type="InterPro" id="IPR038156">
    <property type="entry name" value="PCS_N_sf"/>
</dbReference>
<sequence length="284" mass="30629">MPEFYKRPLPDSCVAFDSKEGRAHFESALSSGGLENFFVLAPQFQTQNEPAFCGLATLAMALNALQVDPGRVWKGVWRWYDESLLSCCKPLVDVEKEGIVLEEFVCLARCNGLEAALARPDAGGFPVAAFRDAVADACARTDVVLAASYSRKTLGQTGDGHFSCVGGYDRASDAVLLLDVARFKYPPHWVPLPLLLDAMGRPDAATGRPRGWIRLTRAAEAWDCPGCERTKAATILDRVTAGEAAKHTGLSAGAPRAERPSALRLAAAAVPLALMVAWRARRGR</sequence>
<keyword evidence="2" id="KW-0104">Cadmium</keyword>
<dbReference type="PROSITE" id="PS51443">
    <property type="entry name" value="PCS"/>
    <property type="match status" value="1"/>
</dbReference>
<dbReference type="AlphaFoldDB" id="F0YBE9"/>
<organism evidence="7">
    <name type="scientific">Aureococcus anophagefferens</name>
    <name type="common">Harmful bloom alga</name>
    <dbReference type="NCBI Taxonomy" id="44056"/>
    <lineage>
        <taxon>Eukaryota</taxon>
        <taxon>Sar</taxon>
        <taxon>Stramenopiles</taxon>
        <taxon>Ochrophyta</taxon>
        <taxon>Pelagophyceae</taxon>
        <taxon>Pelagomonadales</taxon>
        <taxon>Pelagomonadaceae</taxon>
        <taxon>Aureococcus</taxon>
    </lineage>
</organism>
<evidence type="ECO:0000256" key="4">
    <source>
        <dbReference type="ARBA" id="ARBA00022723"/>
    </source>
</evidence>
<dbReference type="FunFam" id="3.90.70.30:FF:000001">
    <property type="entry name" value="Glutathione gamma-glutamylcysteinyltransferase 1"/>
    <property type="match status" value="1"/>
</dbReference>
<dbReference type="InParanoid" id="F0YBE9"/>
<evidence type="ECO:0000313" key="7">
    <source>
        <dbReference type="Proteomes" id="UP000002729"/>
    </source>
</evidence>
<protein>
    <recommendedName>
        <fullName evidence="1">glutathione gamma-glutamylcysteinyltransferase</fullName>
        <ecNumber evidence="1">2.3.2.15</ecNumber>
    </recommendedName>
</protein>
<feature type="domain" description="Peptidase C83" evidence="5">
    <location>
        <begin position="1"/>
        <end position="220"/>
    </location>
</feature>
<dbReference type="InterPro" id="IPR040409">
    <property type="entry name" value="PCS-like"/>
</dbReference>